<proteinExistence type="predicted"/>
<reference evidence="2" key="2">
    <citation type="journal article" date="2014" name="ISME J.">
        <title>Microbial stratification in low pH oxic and suboxic macroscopic growths along an acid mine drainage.</title>
        <authorList>
            <person name="Mendez-Garcia C."/>
            <person name="Mesa V."/>
            <person name="Sprenger R.R."/>
            <person name="Richter M."/>
            <person name="Diez M.S."/>
            <person name="Solano J."/>
            <person name="Bargiela R."/>
            <person name="Golyshina O.V."/>
            <person name="Manteca A."/>
            <person name="Ramos J.L."/>
            <person name="Gallego J.R."/>
            <person name="Llorente I."/>
            <person name="Martins Dos Santos V.A."/>
            <person name="Jensen O.N."/>
            <person name="Pelaez A.I."/>
            <person name="Sanchez J."/>
            <person name="Ferrer M."/>
        </authorList>
    </citation>
    <scope>NUCLEOTIDE SEQUENCE</scope>
</reference>
<organism evidence="2">
    <name type="scientific">mine drainage metagenome</name>
    <dbReference type="NCBI Taxonomy" id="410659"/>
    <lineage>
        <taxon>unclassified sequences</taxon>
        <taxon>metagenomes</taxon>
        <taxon>ecological metagenomes</taxon>
    </lineage>
</organism>
<keyword evidence="1" id="KW-1133">Transmembrane helix</keyword>
<keyword evidence="1" id="KW-0812">Transmembrane</keyword>
<feature type="transmembrane region" description="Helical" evidence="1">
    <location>
        <begin position="38"/>
        <end position="60"/>
    </location>
</feature>
<feature type="transmembrane region" description="Helical" evidence="1">
    <location>
        <begin position="143"/>
        <end position="175"/>
    </location>
</feature>
<feature type="transmembrane region" description="Helical" evidence="1">
    <location>
        <begin position="80"/>
        <end position="99"/>
    </location>
</feature>
<comment type="caution">
    <text evidence="2">The sequence shown here is derived from an EMBL/GenBank/DDBJ whole genome shotgun (WGS) entry which is preliminary data.</text>
</comment>
<reference evidence="2" key="1">
    <citation type="submission" date="2013-08" db="EMBL/GenBank/DDBJ databases">
        <authorList>
            <person name="Mendez C."/>
            <person name="Richter M."/>
            <person name="Ferrer M."/>
            <person name="Sanchez J."/>
        </authorList>
    </citation>
    <scope>NUCLEOTIDE SEQUENCE</scope>
</reference>
<evidence type="ECO:0008006" key="3">
    <source>
        <dbReference type="Google" id="ProtNLM"/>
    </source>
</evidence>
<protein>
    <recommendedName>
        <fullName evidence="3">Multipass membrane protein</fullName>
    </recommendedName>
</protein>
<evidence type="ECO:0000313" key="2">
    <source>
        <dbReference type="EMBL" id="EQD39569.1"/>
    </source>
</evidence>
<feature type="transmembrane region" description="Helical" evidence="1">
    <location>
        <begin position="111"/>
        <end position="137"/>
    </location>
</feature>
<feature type="transmembrane region" description="Helical" evidence="1">
    <location>
        <begin position="187"/>
        <end position="207"/>
    </location>
</feature>
<evidence type="ECO:0000256" key="1">
    <source>
        <dbReference type="SAM" id="Phobius"/>
    </source>
</evidence>
<dbReference type="EMBL" id="AUZZ01008066">
    <property type="protein sequence ID" value="EQD39569.1"/>
    <property type="molecule type" value="Genomic_DNA"/>
</dbReference>
<dbReference type="AlphaFoldDB" id="T1AEY4"/>
<feature type="transmembrane region" description="Helical" evidence="1">
    <location>
        <begin position="6"/>
        <end position="26"/>
    </location>
</feature>
<name>T1AEY4_9ZZZZ</name>
<sequence>MLGISMMVLVVVAFAIGIAYMIGYAFKIEKIIQIAKAEIGEIFVTLLIILIFFGAIYTVSPSGFIKIGPSSTYNTYQSDCLLLAGSSVNVFRSLATFFIPESYFLQLLRDFTVNVMSLHFGISFMPLKAFGLIYHILNLFISIAGGLAVLFIALIVFLSIIYSVFPIFLFLGIILRTIPWTRAAGGAFLGLFIAFYMLFPILLYFMLQSSPVSSVQQTINTNSYLSSTSNFISSASTFISSIMDVTHFDVVSLFITDIVEPLVFTLFVLIISLIISYDFMELVGDALGAPSLSSSNTLKKVL</sequence>
<keyword evidence="1" id="KW-0472">Membrane</keyword>
<accession>T1AEY4</accession>
<feature type="transmembrane region" description="Helical" evidence="1">
    <location>
        <begin position="262"/>
        <end position="280"/>
    </location>
</feature>
<gene>
    <name evidence="2" type="ORF">B2A_11197</name>
</gene>